<dbReference type="CDD" id="cd00293">
    <property type="entry name" value="USP-like"/>
    <property type="match status" value="1"/>
</dbReference>
<feature type="domain" description="UspA" evidence="1">
    <location>
        <begin position="21"/>
        <end position="157"/>
    </location>
</feature>
<keyword evidence="3" id="KW-1185">Reference proteome</keyword>
<dbReference type="InterPro" id="IPR014729">
    <property type="entry name" value="Rossmann-like_a/b/a_fold"/>
</dbReference>
<accession>A0ABY2BTN7</accession>
<proteinExistence type="predicted"/>
<dbReference type="EMBL" id="SLWM01000001">
    <property type="protein sequence ID" value="TCO31409.1"/>
    <property type="molecule type" value="Genomic_DNA"/>
</dbReference>
<dbReference type="Pfam" id="PF00582">
    <property type="entry name" value="Usp"/>
    <property type="match status" value="1"/>
</dbReference>
<dbReference type="InterPro" id="IPR006016">
    <property type="entry name" value="UspA"/>
</dbReference>
<dbReference type="Proteomes" id="UP000295818">
    <property type="component" value="Unassembled WGS sequence"/>
</dbReference>
<evidence type="ECO:0000259" key="1">
    <source>
        <dbReference type="Pfam" id="PF00582"/>
    </source>
</evidence>
<dbReference type="Gene3D" id="3.40.50.620">
    <property type="entry name" value="HUPs"/>
    <property type="match status" value="1"/>
</dbReference>
<sequence length="159" mass="17026">MSQDAAVERTPNPASPADPAQIIVAGVDGSPTSWDAFSWAAGVAMRSNGKLIVVYVMPFTDPAAVYGAPYDYVGAENFREEVAGELKDEAERRAREIGISISFVSDYGDATQTLTDIARNVHATLVVVGRSAKMWHHLAGSLSHRLTCRKDAPVVVVVP</sequence>
<organism evidence="2 3">
    <name type="scientific">Kribbella orskensis</name>
    <dbReference type="NCBI Taxonomy" id="2512216"/>
    <lineage>
        <taxon>Bacteria</taxon>
        <taxon>Bacillati</taxon>
        <taxon>Actinomycetota</taxon>
        <taxon>Actinomycetes</taxon>
        <taxon>Propionibacteriales</taxon>
        <taxon>Kribbellaceae</taxon>
        <taxon>Kribbella</taxon>
    </lineage>
</organism>
<comment type="caution">
    <text evidence="2">The sequence shown here is derived from an EMBL/GenBank/DDBJ whole genome shotgun (WGS) entry which is preliminary data.</text>
</comment>
<protein>
    <submittedName>
        <fullName evidence="2">Universal stress protein family protein</fullName>
    </submittedName>
</protein>
<dbReference type="SUPFAM" id="SSF52402">
    <property type="entry name" value="Adenine nucleotide alpha hydrolases-like"/>
    <property type="match status" value="1"/>
</dbReference>
<gene>
    <name evidence="2" type="ORF">EV644_10149</name>
</gene>
<dbReference type="PANTHER" id="PTHR31964">
    <property type="entry name" value="ADENINE NUCLEOTIDE ALPHA HYDROLASES-LIKE SUPERFAMILY PROTEIN"/>
    <property type="match status" value="1"/>
</dbReference>
<evidence type="ECO:0000313" key="3">
    <source>
        <dbReference type="Proteomes" id="UP000295818"/>
    </source>
</evidence>
<reference evidence="2 3" key="1">
    <citation type="journal article" date="2015" name="Stand. Genomic Sci.">
        <title>Genomic Encyclopedia of Bacterial and Archaeal Type Strains, Phase III: the genomes of soil and plant-associated and newly described type strains.</title>
        <authorList>
            <person name="Whitman W.B."/>
            <person name="Woyke T."/>
            <person name="Klenk H.P."/>
            <person name="Zhou Y."/>
            <person name="Lilburn T.G."/>
            <person name="Beck B.J."/>
            <person name="De Vos P."/>
            <person name="Vandamme P."/>
            <person name="Eisen J.A."/>
            <person name="Garrity G."/>
            <person name="Hugenholtz P."/>
            <person name="Kyrpides N.C."/>
        </authorList>
    </citation>
    <scope>NUCLEOTIDE SEQUENCE [LARGE SCALE GENOMIC DNA]</scope>
    <source>
        <strain evidence="2 3">VKM Ac-2538</strain>
    </source>
</reference>
<name>A0ABY2BTN7_9ACTN</name>
<dbReference type="RefSeq" id="WP_132187544.1">
    <property type="nucleotide sequence ID" value="NZ_SLWM01000001.1"/>
</dbReference>
<evidence type="ECO:0000313" key="2">
    <source>
        <dbReference type="EMBL" id="TCO31409.1"/>
    </source>
</evidence>
<dbReference type="PANTHER" id="PTHR31964:SF113">
    <property type="entry name" value="USPA DOMAIN-CONTAINING PROTEIN"/>
    <property type="match status" value="1"/>
</dbReference>